<accession>A0A0F4YWD3</accession>
<keyword evidence="4 7" id="KW-0479">Metal-binding</keyword>
<dbReference type="GeneID" id="25316164"/>
<evidence type="ECO:0000256" key="1">
    <source>
        <dbReference type="ARBA" id="ARBA00001971"/>
    </source>
</evidence>
<dbReference type="PRINTS" id="PR00385">
    <property type="entry name" value="P450"/>
</dbReference>
<keyword evidence="8" id="KW-0812">Transmembrane</keyword>
<dbReference type="CDD" id="cd11060">
    <property type="entry name" value="CYP57A1-like"/>
    <property type="match status" value="1"/>
</dbReference>
<sequence>MITHLLSPLILLSPYLFFGLCALALVVRLLHNKYGHGINHLPGPRLAAYTDLWRLWIVWGRRAERVHIALHEKYGPIVRLGPKTVSISDPEAIKTIYALNSGFVKSGFYPVQQSIAKGRPLESLFNTTDEKYHARLRRAVANAYAMSTLVQFEPLVNSTTRAFLHQLKQRFADRDDDDESGICDFGTWLQYYAFDVIGELTFSKRLGFVDRGVDVDSIIANVEWALGYFAVAGQIPLLDRIFLKNPIRLWLAKIGLINTTSPVVIFTRERMADRAEAMKEKRDESKASRRDFLSRFIECHHKDPEFITPERVLSLAVSNVFAGSDTTAISLRAIFYFLLRNPSTMQKLLDEFRQMEEKGVFRPDDPLVQWNDVRDLPYLSAVIKEALRCHPAVGLVLERIVPPSGVTVAGTFLPGGTNVGCSAWTVHRDKNIFGPDPDVFRPERWIEASEAKKSEMNSYLFAFGAGARTCSGKNISLLEMHKLVPAVLKSFEISLAYPEREWKLRNAWFVKQSEFYVRFKTRKTPTS</sequence>
<dbReference type="InterPro" id="IPR036396">
    <property type="entry name" value="Cyt_P450_sf"/>
</dbReference>
<keyword evidence="8" id="KW-1133">Transmembrane helix</keyword>
<protein>
    <recommendedName>
        <fullName evidence="11">Pisatin demethylase</fullName>
    </recommendedName>
</protein>
<dbReference type="PRINTS" id="PR00463">
    <property type="entry name" value="EP450I"/>
</dbReference>
<dbReference type="OrthoDB" id="3934656at2759"/>
<dbReference type="PANTHER" id="PTHR24305:SF232">
    <property type="entry name" value="P450, PUTATIVE (EUROFUNG)-RELATED"/>
    <property type="match status" value="1"/>
</dbReference>
<dbReference type="EMBL" id="LASV01000156">
    <property type="protein sequence ID" value="KKA22131.1"/>
    <property type="molecule type" value="Genomic_DNA"/>
</dbReference>
<keyword evidence="6" id="KW-0560">Oxidoreductase</keyword>
<dbReference type="GO" id="GO:0005506">
    <property type="term" value="F:iron ion binding"/>
    <property type="evidence" value="ECO:0007669"/>
    <property type="project" value="InterPro"/>
</dbReference>
<dbReference type="PANTHER" id="PTHR24305">
    <property type="entry name" value="CYTOCHROME P450"/>
    <property type="match status" value="1"/>
</dbReference>
<dbReference type="GO" id="GO:0020037">
    <property type="term" value="F:heme binding"/>
    <property type="evidence" value="ECO:0007669"/>
    <property type="project" value="InterPro"/>
</dbReference>
<dbReference type="GO" id="GO:0004497">
    <property type="term" value="F:monooxygenase activity"/>
    <property type="evidence" value="ECO:0007669"/>
    <property type="project" value="UniProtKB-KW"/>
</dbReference>
<feature type="binding site" description="axial binding residue" evidence="7">
    <location>
        <position position="470"/>
    </location>
    <ligand>
        <name>heme</name>
        <dbReference type="ChEBI" id="CHEBI:30413"/>
    </ligand>
    <ligandPart>
        <name>Fe</name>
        <dbReference type="ChEBI" id="CHEBI:18248"/>
    </ligandPart>
</feature>
<comment type="cofactor">
    <cofactor evidence="1 7">
        <name>heme</name>
        <dbReference type="ChEBI" id="CHEBI:30413"/>
    </cofactor>
</comment>
<dbReference type="Gene3D" id="1.10.630.10">
    <property type="entry name" value="Cytochrome P450"/>
    <property type="match status" value="1"/>
</dbReference>
<evidence type="ECO:0008006" key="11">
    <source>
        <dbReference type="Google" id="ProtNLM"/>
    </source>
</evidence>
<dbReference type="SUPFAM" id="SSF48264">
    <property type="entry name" value="Cytochrome P450"/>
    <property type="match status" value="1"/>
</dbReference>
<evidence type="ECO:0000313" key="10">
    <source>
        <dbReference type="Proteomes" id="UP000053958"/>
    </source>
</evidence>
<gene>
    <name evidence="9" type="ORF">T310_3815</name>
</gene>
<dbReference type="InterPro" id="IPR001128">
    <property type="entry name" value="Cyt_P450"/>
</dbReference>
<evidence type="ECO:0000256" key="2">
    <source>
        <dbReference type="ARBA" id="ARBA00010617"/>
    </source>
</evidence>
<reference evidence="9 10" key="1">
    <citation type="submission" date="2015-04" db="EMBL/GenBank/DDBJ databases">
        <authorList>
            <person name="Heijne W.H."/>
            <person name="Fedorova N.D."/>
            <person name="Nierman W.C."/>
            <person name="Vollebregt A.W."/>
            <person name="Zhao Z."/>
            <person name="Wu L."/>
            <person name="Kumar M."/>
            <person name="Stam H."/>
            <person name="van den Berg M.A."/>
            <person name="Pel H.J."/>
        </authorList>
    </citation>
    <scope>NUCLEOTIDE SEQUENCE [LARGE SCALE GENOMIC DNA]</scope>
    <source>
        <strain evidence="9 10">CBS 393.64</strain>
    </source>
</reference>
<evidence type="ECO:0000313" key="9">
    <source>
        <dbReference type="EMBL" id="KKA22131.1"/>
    </source>
</evidence>
<evidence type="ECO:0000256" key="8">
    <source>
        <dbReference type="SAM" id="Phobius"/>
    </source>
</evidence>
<comment type="similarity">
    <text evidence="2">Belongs to the cytochrome P450 family.</text>
</comment>
<dbReference type="STRING" id="1408163.A0A0F4YWD3"/>
<organism evidence="9 10">
    <name type="scientific">Rasamsonia emersonii (strain ATCC 16479 / CBS 393.64 / IMI 116815)</name>
    <dbReference type="NCBI Taxonomy" id="1408163"/>
    <lineage>
        <taxon>Eukaryota</taxon>
        <taxon>Fungi</taxon>
        <taxon>Dikarya</taxon>
        <taxon>Ascomycota</taxon>
        <taxon>Pezizomycotina</taxon>
        <taxon>Eurotiomycetes</taxon>
        <taxon>Eurotiomycetidae</taxon>
        <taxon>Eurotiales</taxon>
        <taxon>Trichocomaceae</taxon>
        <taxon>Rasamsonia</taxon>
    </lineage>
</organism>
<dbReference type="Proteomes" id="UP000053958">
    <property type="component" value="Unassembled WGS sequence"/>
</dbReference>
<dbReference type="InterPro" id="IPR002401">
    <property type="entry name" value="Cyt_P450_E_grp-I"/>
</dbReference>
<dbReference type="AlphaFoldDB" id="A0A0F4YWD3"/>
<keyword evidence="6" id="KW-0503">Monooxygenase</keyword>
<evidence type="ECO:0000256" key="3">
    <source>
        <dbReference type="ARBA" id="ARBA00022617"/>
    </source>
</evidence>
<keyword evidence="8" id="KW-0472">Membrane</keyword>
<comment type="caution">
    <text evidence="9">The sequence shown here is derived from an EMBL/GenBank/DDBJ whole genome shotgun (WGS) entry which is preliminary data.</text>
</comment>
<evidence type="ECO:0000256" key="5">
    <source>
        <dbReference type="ARBA" id="ARBA00023004"/>
    </source>
</evidence>
<dbReference type="Pfam" id="PF00067">
    <property type="entry name" value="p450"/>
    <property type="match status" value="1"/>
</dbReference>
<keyword evidence="3 7" id="KW-0349">Heme</keyword>
<dbReference type="InterPro" id="IPR050121">
    <property type="entry name" value="Cytochrome_P450_monoxygenase"/>
</dbReference>
<dbReference type="GO" id="GO:0016705">
    <property type="term" value="F:oxidoreductase activity, acting on paired donors, with incorporation or reduction of molecular oxygen"/>
    <property type="evidence" value="ECO:0007669"/>
    <property type="project" value="InterPro"/>
</dbReference>
<feature type="transmembrane region" description="Helical" evidence="8">
    <location>
        <begin position="6"/>
        <end position="30"/>
    </location>
</feature>
<evidence type="ECO:0000256" key="6">
    <source>
        <dbReference type="ARBA" id="ARBA00023033"/>
    </source>
</evidence>
<name>A0A0F4YWD3_RASE3</name>
<proteinExistence type="inferred from homology"/>
<dbReference type="RefSeq" id="XP_013328743.1">
    <property type="nucleotide sequence ID" value="XM_013473289.1"/>
</dbReference>
<evidence type="ECO:0000256" key="4">
    <source>
        <dbReference type="ARBA" id="ARBA00022723"/>
    </source>
</evidence>
<keyword evidence="5 7" id="KW-0408">Iron</keyword>
<dbReference type="FunFam" id="1.10.630.10:FF:000050">
    <property type="entry name" value="Cytochrome P450 monooxygenase"/>
    <property type="match status" value="1"/>
</dbReference>
<evidence type="ECO:0000256" key="7">
    <source>
        <dbReference type="PIRSR" id="PIRSR602401-1"/>
    </source>
</evidence>
<keyword evidence="10" id="KW-1185">Reference proteome</keyword>